<organism evidence="3 4">
    <name type="scientific">Taphrina deformans (strain PYCC 5710 / ATCC 11124 / CBS 356.35 / IMI 108563 / JCM 9778 / NBRC 8474)</name>
    <name type="common">Peach leaf curl fungus</name>
    <name type="synonym">Lalaria deformans</name>
    <dbReference type="NCBI Taxonomy" id="1097556"/>
    <lineage>
        <taxon>Eukaryota</taxon>
        <taxon>Fungi</taxon>
        <taxon>Dikarya</taxon>
        <taxon>Ascomycota</taxon>
        <taxon>Taphrinomycotina</taxon>
        <taxon>Taphrinomycetes</taxon>
        <taxon>Taphrinales</taxon>
        <taxon>Taphrinaceae</taxon>
        <taxon>Taphrina</taxon>
    </lineage>
</organism>
<comment type="caution">
    <text evidence="3">The sequence shown here is derived from an EMBL/GenBank/DDBJ whole genome shotgun (WGS) entry which is preliminary data.</text>
</comment>
<evidence type="ECO:0000256" key="1">
    <source>
        <dbReference type="ARBA" id="ARBA00009670"/>
    </source>
</evidence>
<gene>
    <name evidence="3" type="ORF">TAPDE_004406</name>
</gene>
<reference evidence="3 4" key="1">
    <citation type="journal article" date="2013" name="MBio">
        <title>Genome sequencing of the plant pathogen Taphrina deformans, the causal agent of peach leaf curl.</title>
        <authorList>
            <person name="Cisse O.H."/>
            <person name="Almeida J.M.G.C.F."/>
            <person name="Fonseca A."/>
            <person name="Kumar A.A."/>
            <person name="Salojaervi J."/>
            <person name="Overmyer K."/>
            <person name="Hauser P.M."/>
            <person name="Pagni M."/>
        </authorList>
    </citation>
    <scope>NUCLEOTIDE SEQUENCE [LARGE SCALE GENOMIC DNA]</scope>
    <source>
        <strain evidence="4">PYCC 5710 / ATCC 11124 / CBS 356.35 / IMI 108563 / JCM 9778 / NBRC 8474</strain>
    </source>
</reference>
<comment type="similarity">
    <text evidence="1">Belongs to the protein kinase superfamily. ADCK protein kinase family.</text>
</comment>
<dbReference type="AlphaFoldDB" id="R4XDY8"/>
<dbReference type="SUPFAM" id="SSF56112">
    <property type="entry name" value="Protein kinase-like (PK-like)"/>
    <property type="match status" value="1"/>
</dbReference>
<name>R4XDY8_TAPDE</name>
<dbReference type="PANTHER" id="PTHR43173">
    <property type="entry name" value="ABC1 FAMILY PROTEIN"/>
    <property type="match status" value="1"/>
</dbReference>
<protein>
    <recommendedName>
        <fullName evidence="2">ABC1 atypical kinase-like domain-containing protein</fullName>
    </recommendedName>
</protein>
<proteinExistence type="inferred from homology"/>
<dbReference type="InterPro" id="IPR011009">
    <property type="entry name" value="Kinase-like_dom_sf"/>
</dbReference>
<accession>R4XDY8</accession>
<evidence type="ECO:0000313" key="4">
    <source>
        <dbReference type="Proteomes" id="UP000013776"/>
    </source>
</evidence>
<dbReference type="OrthoDB" id="427480at2759"/>
<dbReference type="VEuPathDB" id="FungiDB:TAPDE_004406"/>
<dbReference type="PANTHER" id="PTHR43173:SF37">
    <property type="entry name" value="ABC1 FAMILY PROTEIN C10F6.14C"/>
    <property type="match status" value="1"/>
</dbReference>
<evidence type="ECO:0000259" key="2">
    <source>
        <dbReference type="Pfam" id="PF03109"/>
    </source>
</evidence>
<dbReference type="EMBL" id="CAHR02000196">
    <property type="protein sequence ID" value="CCG84040.1"/>
    <property type="molecule type" value="Genomic_DNA"/>
</dbReference>
<feature type="domain" description="ABC1 atypical kinase-like" evidence="2">
    <location>
        <begin position="147"/>
        <end position="396"/>
    </location>
</feature>
<sequence length="588" mass="66694">MRSLGTSIFKRCRSYASPDSFTNRIVPDPSTLRPPLPKTTRRIRVPVKTLAVIGTGLIGGTVYDRLNGRCISRTLRTAVAGVILAVDYKLNFNPENADGIMALHERAAQRIYDVIVANGGLYIKIGQTLAMQSAVLPEPYSRIFSTLFDEAPQVPWSEVKALFEKELGKNPDDVFEHIDHHAAAAASIAQVHRARLKTGEEVAVKVQKPEIQMQVDWDLWAYRLLVWVYEKYVFDIPMYFTVNYTCSHLADETNFMLEAGNSKRMSEFIVNEPELRNSVYVPKVFDEYSSRRIMTAEWITGVKATDHEKFEKMGFSSKAVMELMVATFSAQMFKFGYLHCDPHPGNLLIRPNPKTGKLQMVVIDHGLYISESEEFRQQYCLFWKSLFLNDMATIRRISGEWGVGAPDLLASATLMRPYRHDPNAHRTLSAARPTPQTEKERKEEAYAAQLAIKEKVKSFLLDQEKIPQELLFIGRNMRIVQSNNHNLGSPVNRISIAAKWASASLASASPNATFPQRIKHSLSHLRFLITVGILDFGFWAFEVRRWVLSGFGLRKGHQDGWEDEIQKNLKVMAKENFGIEINEAAFDG</sequence>
<dbReference type="CDD" id="cd13969">
    <property type="entry name" value="ADCK1-like"/>
    <property type="match status" value="1"/>
</dbReference>
<dbReference type="Pfam" id="PF03109">
    <property type="entry name" value="ABC1"/>
    <property type="match status" value="1"/>
</dbReference>
<dbReference type="STRING" id="1097556.R4XDY8"/>
<dbReference type="InterPro" id="IPR045307">
    <property type="entry name" value="ADCK1_dom"/>
</dbReference>
<dbReference type="Proteomes" id="UP000013776">
    <property type="component" value="Unassembled WGS sequence"/>
</dbReference>
<dbReference type="InterPro" id="IPR004147">
    <property type="entry name" value="ABC1_dom"/>
</dbReference>
<keyword evidence="4" id="KW-1185">Reference proteome</keyword>
<dbReference type="eggNOG" id="KOG1235">
    <property type="taxonomic scope" value="Eukaryota"/>
</dbReference>
<evidence type="ECO:0000313" key="3">
    <source>
        <dbReference type="EMBL" id="CCG84040.1"/>
    </source>
</evidence>
<dbReference type="InterPro" id="IPR051130">
    <property type="entry name" value="Mito_struct-func_regulator"/>
</dbReference>